<reference evidence="2" key="1">
    <citation type="journal article" date="2014" name="Int. J. Syst. Evol. Microbiol.">
        <title>Complete genome of a new Firmicutes species belonging to the dominant human colonic microbiota ('Ruminococcus bicirculans') reveals two chromosomes and a selective capacity to utilize plant glucans.</title>
        <authorList>
            <consortium name="NISC Comparative Sequencing Program"/>
            <person name="Wegmann U."/>
            <person name="Louis P."/>
            <person name="Goesmann A."/>
            <person name="Henrissat B."/>
            <person name="Duncan S.H."/>
            <person name="Flint H.J."/>
        </authorList>
    </citation>
    <scope>NUCLEOTIDE SEQUENCE</scope>
    <source>
        <strain evidence="2">NBRC 109915</strain>
    </source>
</reference>
<evidence type="ECO:0000313" key="3">
    <source>
        <dbReference type="Proteomes" id="UP001161388"/>
    </source>
</evidence>
<organism evidence="2 3">
    <name type="scientific">Sulfitobacter pacificus</name>
    <dbReference type="NCBI Taxonomy" id="1499314"/>
    <lineage>
        <taxon>Bacteria</taxon>
        <taxon>Pseudomonadati</taxon>
        <taxon>Pseudomonadota</taxon>
        <taxon>Alphaproteobacteria</taxon>
        <taxon>Rhodobacterales</taxon>
        <taxon>Roseobacteraceae</taxon>
        <taxon>Sulfitobacter</taxon>
    </lineage>
</organism>
<protein>
    <submittedName>
        <fullName evidence="2">Uncharacterized protein</fullName>
    </submittedName>
</protein>
<evidence type="ECO:0000256" key="1">
    <source>
        <dbReference type="SAM" id="SignalP"/>
    </source>
</evidence>
<feature type="chain" id="PRO_5047282899" evidence="1">
    <location>
        <begin position="19"/>
        <end position="158"/>
    </location>
</feature>
<proteinExistence type="predicted"/>
<sequence length="158" mass="17176">MRVLAFFLALCAPMPALALSCLAPSVERSYAQFAAAEENYVVIHGRLKLDMSELPKGMTGETRPPRMTRVPASLRGKSLNKSGFVVPFEREVTLEVTCLSQWCGHVQADEDVIAFVRKDVEGYALRITPCGGSAFGAPTPEMLAQVTQCMTSQTCTSD</sequence>
<gene>
    <name evidence="2" type="ORF">GCM10007927_27940</name>
</gene>
<reference evidence="2" key="2">
    <citation type="submission" date="2023-01" db="EMBL/GenBank/DDBJ databases">
        <title>Draft genome sequence of Sulfitobacter pacificus strain NBRC 109915.</title>
        <authorList>
            <person name="Sun Q."/>
            <person name="Mori K."/>
        </authorList>
    </citation>
    <scope>NUCLEOTIDE SEQUENCE</scope>
    <source>
        <strain evidence="2">NBRC 109915</strain>
    </source>
</reference>
<comment type="caution">
    <text evidence="2">The sequence shown here is derived from an EMBL/GenBank/DDBJ whole genome shotgun (WGS) entry which is preliminary data.</text>
</comment>
<feature type="signal peptide" evidence="1">
    <location>
        <begin position="1"/>
        <end position="18"/>
    </location>
</feature>
<dbReference type="RefSeq" id="WP_284374405.1">
    <property type="nucleotide sequence ID" value="NZ_BSNL01000001.1"/>
</dbReference>
<accession>A0ABQ5VLQ2</accession>
<evidence type="ECO:0000313" key="2">
    <source>
        <dbReference type="EMBL" id="GLQ27991.1"/>
    </source>
</evidence>
<keyword evidence="3" id="KW-1185">Reference proteome</keyword>
<name>A0ABQ5VLQ2_9RHOB</name>
<dbReference type="PROSITE" id="PS51257">
    <property type="entry name" value="PROKAR_LIPOPROTEIN"/>
    <property type="match status" value="1"/>
</dbReference>
<keyword evidence="1" id="KW-0732">Signal</keyword>
<dbReference type="Proteomes" id="UP001161388">
    <property type="component" value="Unassembled WGS sequence"/>
</dbReference>
<dbReference type="EMBL" id="BSNL01000001">
    <property type="protein sequence ID" value="GLQ27991.1"/>
    <property type="molecule type" value="Genomic_DNA"/>
</dbReference>